<gene>
    <name evidence="2" type="ORF">GZ78_09260</name>
</gene>
<dbReference type="STRING" id="1137799.GZ78_09260"/>
<dbReference type="Proteomes" id="UP000028073">
    <property type="component" value="Unassembled WGS sequence"/>
</dbReference>
<protein>
    <recommendedName>
        <fullName evidence="1">Protein kinase domain-containing protein</fullName>
    </recommendedName>
</protein>
<evidence type="ECO:0000313" key="3">
    <source>
        <dbReference type="Proteomes" id="UP000028073"/>
    </source>
</evidence>
<feature type="domain" description="Protein kinase" evidence="1">
    <location>
        <begin position="18"/>
        <end position="288"/>
    </location>
</feature>
<dbReference type="GO" id="GO:0005524">
    <property type="term" value="F:ATP binding"/>
    <property type="evidence" value="ECO:0007669"/>
    <property type="project" value="InterPro"/>
</dbReference>
<dbReference type="AlphaFoldDB" id="A0A081NHB4"/>
<dbReference type="SMART" id="SM00220">
    <property type="entry name" value="S_TKc"/>
    <property type="match status" value="1"/>
</dbReference>
<reference evidence="2 3" key="1">
    <citation type="submission" date="2014-06" db="EMBL/GenBank/DDBJ databases">
        <title>Whole Genome Sequences of Three Symbiotic Endozoicomonas Bacteria.</title>
        <authorList>
            <person name="Neave M.J."/>
            <person name="Apprill A."/>
            <person name="Voolstra C.R."/>
        </authorList>
    </citation>
    <scope>NUCLEOTIDE SEQUENCE [LARGE SCALE GENOMIC DNA]</scope>
    <source>
        <strain evidence="2 3">DSM 25634</strain>
    </source>
</reference>
<dbReference type="InterPro" id="IPR011009">
    <property type="entry name" value="Kinase-like_dom_sf"/>
</dbReference>
<dbReference type="SUPFAM" id="SSF56112">
    <property type="entry name" value="Protein kinase-like (PK-like)"/>
    <property type="match status" value="1"/>
</dbReference>
<evidence type="ECO:0000259" key="1">
    <source>
        <dbReference type="PROSITE" id="PS50011"/>
    </source>
</evidence>
<accession>A0A081NHB4</accession>
<evidence type="ECO:0000313" key="2">
    <source>
        <dbReference type="EMBL" id="KEQ17837.1"/>
    </source>
</evidence>
<dbReference type="PROSITE" id="PS50011">
    <property type="entry name" value="PROTEIN_KINASE_DOM"/>
    <property type="match status" value="1"/>
</dbReference>
<sequence length="288" mass="32719">MYRCDEKLAHQSHFFENYQVKEYVDSGLYSSIYRAVDLRDKTQWAIKVVDKSREYGLLQYPHDVKHLALSQGRPEIIQLREAYDLGSTGILVTQWADGDLKHRNESFRTIKDDYTFRVLAKQMLEAVQALDTLGLNHSEAKAVDFLYVAPEGRIKISALERAEWDSKPNDRILVTVFNALEAISANVELSSSSQSLLESIKAAEMPVDEAKALEKNNVDVWLRSPDITSIQNFSEKLAKANAACLAEENRIFEKEAARKKPKANELLKHEAFSDIPEDVRLELSASQT</sequence>
<dbReference type="Gene3D" id="1.10.510.10">
    <property type="entry name" value="Transferase(Phosphotransferase) domain 1"/>
    <property type="match status" value="1"/>
</dbReference>
<keyword evidence="3" id="KW-1185">Reference proteome</keyword>
<dbReference type="InterPro" id="IPR000719">
    <property type="entry name" value="Prot_kinase_dom"/>
</dbReference>
<organism evidence="2 3">
    <name type="scientific">Endozoicomonas numazuensis</name>
    <dbReference type="NCBI Taxonomy" id="1137799"/>
    <lineage>
        <taxon>Bacteria</taxon>
        <taxon>Pseudomonadati</taxon>
        <taxon>Pseudomonadota</taxon>
        <taxon>Gammaproteobacteria</taxon>
        <taxon>Oceanospirillales</taxon>
        <taxon>Endozoicomonadaceae</taxon>
        <taxon>Endozoicomonas</taxon>
    </lineage>
</organism>
<dbReference type="EMBL" id="JOKH01000002">
    <property type="protein sequence ID" value="KEQ17837.1"/>
    <property type="molecule type" value="Genomic_DNA"/>
</dbReference>
<comment type="caution">
    <text evidence="2">The sequence shown here is derived from an EMBL/GenBank/DDBJ whole genome shotgun (WGS) entry which is preliminary data.</text>
</comment>
<name>A0A081NHB4_9GAMM</name>
<proteinExistence type="predicted"/>
<dbReference type="Pfam" id="PF00069">
    <property type="entry name" value="Pkinase"/>
    <property type="match status" value="1"/>
</dbReference>
<dbReference type="GO" id="GO:0004672">
    <property type="term" value="F:protein kinase activity"/>
    <property type="evidence" value="ECO:0007669"/>
    <property type="project" value="InterPro"/>
</dbReference>